<dbReference type="Proteomes" id="UP000095606">
    <property type="component" value="Unassembled WGS sequence"/>
</dbReference>
<reference evidence="2" key="3">
    <citation type="submission" date="2022-08" db="EMBL/GenBank/DDBJ databases">
        <title>Genome Sequencing of Bacteroides fragilis Group Isolates with Nanopore Technology.</title>
        <authorList>
            <person name="Tisza M.J."/>
            <person name="Smith D."/>
            <person name="Dekker J.P."/>
        </authorList>
    </citation>
    <scope>NUCLEOTIDE SEQUENCE</scope>
    <source>
        <strain evidence="2">BFG-351</strain>
        <strain evidence="3">BFG-527</strain>
    </source>
</reference>
<protein>
    <submittedName>
        <fullName evidence="1">Uncharacterized protein</fullName>
    </submittedName>
</protein>
<dbReference type="AlphaFoldDB" id="A0A174H7A3"/>
<dbReference type="EMBL" id="JANUTS010000001">
    <property type="protein sequence ID" value="MCS2790808.1"/>
    <property type="molecule type" value="Genomic_DNA"/>
</dbReference>
<evidence type="ECO:0000313" key="4">
    <source>
        <dbReference type="EMBL" id="VYT52840.1"/>
    </source>
</evidence>
<reference evidence="1 5" key="1">
    <citation type="submission" date="2015-09" db="EMBL/GenBank/DDBJ databases">
        <authorList>
            <consortium name="Pathogen Informatics"/>
        </authorList>
    </citation>
    <scope>NUCLEOTIDE SEQUENCE [LARGE SCALE GENOMIC DNA]</scope>
    <source>
        <strain evidence="1 5">2789STDY5834846</strain>
    </source>
</reference>
<evidence type="ECO:0000313" key="2">
    <source>
        <dbReference type="EMBL" id="MCS2790808.1"/>
    </source>
</evidence>
<dbReference type="EMBL" id="CZAE01000003">
    <property type="protein sequence ID" value="CUO68715.1"/>
    <property type="molecule type" value="Genomic_DNA"/>
</dbReference>
<evidence type="ECO:0000313" key="3">
    <source>
        <dbReference type="EMBL" id="UVQ75173.1"/>
    </source>
</evidence>
<evidence type="ECO:0000313" key="5">
    <source>
        <dbReference type="Proteomes" id="UP000095606"/>
    </source>
</evidence>
<dbReference type="Proteomes" id="UP001060104">
    <property type="component" value="Chromosome"/>
</dbReference>
<accession>A0A6N2XGS1</accession>
<dbReference type="Proteomes" id="UP001204548">
    <property type="component" value="Unassembled WGS sequence"/>
</dbReference>
<gene>
    <name evidence="4" type="ORF">BFLFYP10_04377</name>
    <name evidence="1" type="ORF">ERS852461_00840</name>
    <name evidence="2" type="ORF">NXW97_01990</name>
    <name evidence="3" type="ORF">NXY30_01705</name>
</gene>
<dbReference type="EMBL" id="CP103141">
    <property type="protein sequence ID" value="UVQ75173.1"/>
    <property type="molecule type" value="Genomic_DNA"/>
</dbReference>
<sequence>MDACIDGELFHLCEEDIQNGMLGWGTNGSPKNKKKWMVCFMRYSIKQTIHFLG</sequence>
<accession>A0A174H7A3</accession>
<organism evidence="1 5">
    <name type="scientific">Bacteroides faecis</name>
    <dbReference type="NCBI Taxonomy" id="674529"/>
    <lineage>
        <taxon>Bacteria</taxon>
        <taxon>Pseudomonadati</taxon>
        <taxon>Bacteroidota</taxon>
        <taxon>Bacteroidia</taxon>
        <taxon>Bacteroidales</taxon>
        <taxon>Bacteroidaceae</taxon>
        <taxon>Bacteroides</taxon>
    </lineage>
</organism>
<dbReference type="RefSeq" id="WP_022301526.1">
    <property type="nucleotide sequence ID" value="NZ_CABMFH010000018.1"/>
</dbReference>
<dbReference type="EMBL" id="CACRSZ010000094">
    <property type="protein sequence ID" value="VYT52840.1"/>
    <property type="molecule type" value="Genomic_DNA"/>
</dbReference>
<evidence type="ECO:0000313" key="1">
    <source>
        <dbReference type="EMBL" id="CUO68715.1"/>
    </source>
</evidence>
<dbReference type="GeneID" id="69587486"/>
<proteinExistence type="predicted"/>
<keyword evidence="6" id="KW-1185">Reference proteome</keyword>
<reference evidence="4" key="2">
    <citation type="submission" date="2019-11" db="EMBL/GenBank/DDBJ databases">
        <authorList>
            <person name="Feng L."/>
        </authorList>
    </citation>
    <scope>NUCLEOTIDE SEQUENCE</scope>
    <source>
        <strain evidence="4">BfaecisLFYP10</strain>
    </source>
</reference>
<name>A0A174H7A3_9BACE</name>
<evidence type="ECO:0000313" key="6">
    <source>
        <dbReference type="Proteomes" id="UP001060104"/>
    </source>
</evidence>